<reference evidence="2 3" key="1">
    <citation type="submission" date="2016-11" db="EMBL/GenBank/DDBJ databases">
        <authorList>
            <consortium name="Pathogen Informatics"/>
        </authorList>
    </citation>
    <scope>NUCLEOTIDE SEQUENCE [LARGE SCALE GENOMIC DNA]</scope>
    <source>
        <strain evidence="2 3">104</strain>
    </source>
</reference>
<evidence type="ECO:0000256" key="1">
    <source>
        <dbReference type="SAM" id="Coils"/>
    </source>
</evidence>
<sequence>MRNSIKDMPSEAIRKLLQGEKQTLTKVRARLVRELAERQEELDAVNRRLDEIEQGEQILAGR</sequence>
<organism evidence="2 3">
    <name type="scientific">Mycobacteroides abscessus subsp. abscessus</name>
    <dbReference type="NCBI Taxonomy" id="1185650"/>
    <lineage>
        <taxon>Bacteria</taxon>
        <taxon>Bacillati</taxon>
        <taxon>Actinomycetota</taxon>
        <taxon>Actinomycetes</taxon>
        <taxon>Mycobacteriales</taxon>
        <taxon>Mycobacteriaceae</taxon>
        <taxon>Mycobacteroides</taxon>
        <taxon>Mycobacteroides abscessus</taxon>
    </lineage>
</organism>
<accession>A0AB38CW82</accession>
<evidence type="ECO:0000313" key="2">
    <source>
        <dbReference type="EMBL" id="SIA52765.1"/>
    </source>
</evidence>
<dbReference type="EMBL" id="FSHM01000002">
    <property type="protein sequence ID" value="SIA52765.1"/>
    <property type="molecule type" value="Genomic_DNA"/>
</dbReference>
<dbReference type="Proteomes" id="UP000185210">
    <property type="component" value="Unassembled WGS sequence"/>
</dbReference>
<keyword evidence="1" id="KW-0175">Coiled coil</keyword>
<comment type="caution">
    <text evidence="2">The sequence shown here is derived from an EMBL/GenBank/DDBJ whole genome shotgun (WGS) entry which is preliminary data.</text>
</comment>
<proteinExistence type="predicted"/>
<feature type="coiled-coil region" evidence="1">
    <location>
        <begin position="21"/>
        <end position="55"/>
    </location>
</feature>
<dbReference type="AlphaFoldDB" id="A0AB38CW82"/>
<name>A0AB38CW82_9MYCO</name>
<gene>
    <name evidence="2" type="ORF">SAMEA2070301_01329</name>
</gene>
<evidence type="ECO:0000313" key="3">
    <source>
        <dbReference type="Proteomes" id="UP000185210"/>
    </source>
</evidence>
<protein>
    <submittedName>
        <fullName evidence="2">Uncharacterized protein</fullName>
    </submittedName>
</protein>